<dbReference type="AlphaFoldDB" id="A0A4U6R4V9"/>
<dbReference type="OrthoDB" id="9785015at2"/>
<evidence type="ECO:0000256" key="3">
    <source>
        <dbReference type="ARBA" id="ARBA00022723"/>
    </source>
</evidence>
<dbReference type="GO" id="GO:0046872">
    <property type="term" value="F:metal ion binding"/>
    <property type="evidence" value="ECO:0007669"/>
    <property type="project" value="UniProtKB-KW"/>
</dbReference>
<evidence type="ECO:0000256" key="4">
    <source>
        <dbReference type="ARBA" id="ARBA00022729"/>
    </source>
</evidence>
<name>A0A4U6R4V9_9GAMM</name>
<dbReference type="NCBIfam" id="TIGR01256">
    <property type="entry name" value="modA"/>
    <property type="match status" value="1"/>
</dbReference>
<dbReference type="RefSeq" id="WP_137436160.1">
    <property type="nucleotide sequence ID" value="NZ_JANRHC010000002.1"/>
</dbReference>
<keyword evidence="5" id="KW-0826">Tungsten</keyword>
<feature type="chain" id="PRO_5020668960" evidence="8">
    <location>
        <begin position="23"/>
        <end position="253"/>
    </location>
</feature>
<feature type="signal peptide" evidence="8">
    <location>
        <begin position="1"/>
        <end position="22"/>
    </location>
</feature>
<keyword evidence="3 7" id="KW-0479">Metal-binding</keyword>
<dbReference type="FunFam" id="3.40.190.10:FF:000035">
    <property type="entry name" value="Molybdate ABC transporter substrate-binding protein"/>
    <property type="match status" value="1"/>
</dbReference>
<comment type="similarity">
    <text evidence="1">Belongs to the bacterial solute-binding protein ModA family.</text>
</comment>
<evidence type="ECO:0000313" key="10">
    <source>
        <dbReference type="Proteomes" id="UP000308488"/>
    </source>
</evidence>
<evidence type="ECO:0000256" key="7">
    <source>
        <dbReference type="PIRSR" id="PIRSR004846-1"/>
    </source>
</evidence>
<dbReference type="GO" id="GO:1901359">
    <property type="term" value="F:tungstate binding"/>
    <property type="evidence" value="ECO:0007669"/>
    <property type="project" value="UniProtKB-ARBA"/>
</dbReference>
<evidence type="ECO:0000256" key="6">
    <source>
        <dbReference type="ARBA" id="ARBA00062515"/>
    </source>
</evidence>
<evidence type="ECO:0000256" key="1">
    <source>
        <dbReference type="ARBA" id="ARBA00009175"/>
    </source>
</evidence>
<dbReference type="PANTHER" id="PTHR30632:SF14">
    <property type="entry name" value="TUNGSTATE_MOLYBDATE_CHROMATE-BINDING PROTEIN MODA"/>
    <property type="match status" value="1"/>
</dbReference>
<keyword evidence="4 8" id="KW-0732">Signal</keyword>
<evidence type="ECO:0000256" key="8">
    <source>
        <dbReference type="SAM" id="SignalP"/>
    </source>
</evidence>
<dbReference type="InterPro" id="IPR050682">
    <property type="entry name" value="ModA/WtpA"/>
</dbReference>
<dbReference type="PANTHER" id="PTHR30632">
    <property type="entry name" value="MOLYBDATE-BINDING PERIPLASMIC PROTEIN"/>
    <property type="match status" value="1"/>
</dbReference>
<gene>
    <name evidence="9" type="primary">modA</name>
    <name evidence="9" type="ORF">FDP08_10745</name>
</gene>
<proteinExistence type="inferred from homology"/>
<dbReference type="GO" id="GO:0015689">
    <property type="term" value="P:molybdate ion transport"/>
    <property type="evidence" value="ECO:0007669"/>
    <property type="project" value="InterPro"/>
</dbReference>
<sequence>MKATIRLLLTLSLLMATGAALAGEVRLAVATNFHEAAERLSEQFAEATGHSSRISYGSTGKLYAQIRHGAPFDVFLAADQERPHLMEQNGSAVPGTRFTYAVGKLVLWSPDPEAFTDPVAFLREGNFRRLAIANPKTAPYGLAARQTLENLGLRAALEGKLVRGESIAQTFQFVATGNARAGFVALAQLRDDHDGGARWEVPDTYHDPIAQQAILLERGRDNEAARAWLEFLASREAQDIIRQYGYDIPQSPE</sequence>
<organism evidence="9 10">
    <name type="scientific">Marinobacter panjinensis</name>
    <dbReference type="NCBI Taxonomy" id="2576384"/>
    <lineage>
        <taxon>Bacteria</taxon>
        <taxon>Pseudomonadati</taxon>
        <taxon>Pseudomonadota</taxon>
        <taxon>Gammaproteobacteria</taxon>
        <taxon>Pseudomonadales</taxon>
        <taxon>Marinobacteraceae</taxon>
        <taxon>Marinobacter</taxon>
    </lineage>
</organism>
<dbReference type="Pfam" id="PF13531">
    <property type="entry name" value="SBP_bac_11"/>
    <property type="match status" value="1"/>
</dbReference>
<evidence type="ECO:0000256" key="2">
    <source>
        <dbReference type="ARBA" id="ARBA00022505"/>
    </source>
</evidence>
<evidence type="ECO:0000313" key="9">
    <source>
        <dbReference type="EMBL" id="TKV68531.1"/>
    </source>
</evidence>
<dbReference type="InterPro" id="IPR044084">
    <property type="entry name" value="AvModA-like_subst-bd"/>
</dbReference>
<feature type="binding site" evidence="7">
    <location>
        <position position="167"/>
    </location>
    <ligand>
        <name>molybdate</name>
        <dbReference type="ChEBI" id="CHEBI:36264"/>
    </ligand>
</feature>
<protein>
    <submittedName>
        <fullName evidence="9">Molybdate ABC transporter substrate-binding protein</fullName>
    </submittedName>
</protein>
<accession>A0A4U6R4V9</accession>
<dbReference type="EMBL" id="SZYH01000001">
    <property type="protein sequence ID" value="TKV68531.1"/>
    <property type="molecule type" value="Genomic_DNA"/>
</dbReference>
<dbReference type="Gene3D" id="3.40.190.10">
    <property type="entry name" value="Periplasmic binding protein-like II"/>
    <property type="match status" value="2"/>
</dbReference>
<dbReference type="Proteomes" id="UP000308488">
    <property type="component" value="Unassembled WGS sequence"/>
</dbReference>
<keyword evidence="10" id="KW-1185">Reference proteome</keyword>
<dbReference type="GO" id="GO:0030973">
    <property type="term" value="F:molybdate ion binding"/>
    <property type="evidence" value="ECO:0007669"/>
    <property type="project" value="InterPro"/>
</dbReference>
<dbReference type="CDD" id="cd13539">
    <property type="entry name" value="PBP2_AvModA"/>
    <property type="match status" value="1"/>
</dbReference>
<dbReference type="InterPro" id="IPR005950">
    <property type="entry name" value="ModA"/>
</dbReference>
<keyword evidence="2 7" id="KW-0500">Molybdenum</keyword>
<comment type="caution">
    <text evidence="9">The sequence shown here is derived from an EMBL/GenBank/DDBJ whole genome shotgun (WGS) entry which is preliminary data.</text>
</comment>
<feature type="binding site" evidence="7">
    <location>
        <position position="59"/>
    </location>
    <ligand>
        <name>molybdate</name>
        <dbReference type="ChEBI" id="CHEBI:36264"/>
    </ligand>
</feature>
<dbReference type="SUPFAM" id="SSF53850">
    <property type="entry name" value="Periplasmic binding protein-like II"/>
    <property type="match status" value="1"/>
</dbReference>
<comment type="subunit">
    <text evidence="6">The complex is composed of two ATP-binding proteins (ModC), two transmembrane proteins (ModB) and a solute-binding protein (ModA).</text>
</comment>
<evidence type="ECO:0000256" key="5">
    <source>
        <dbReference type="ARBA" id="ARBA00023245"/>
    </source>
</evidence>
<reference evidence="9 10" key="1">
    <citation type="submission" date="2019-05" db="EMBL/GenBank/DDBJ databases">
        <title>Marinobacter panjinensis sp. nov., a moderately halophilic bacterium isolated from sea tidal flat environment.</title>
        <authorList>
            <person name="Yang W."/>
            <person name="An M."/>
            <person name="He W."/>
            <person name="Luo X."/>
            <person name="Zhu L."/>
            <person name="Chen G."/>
            <person name="Zhang Y."/>
            <person name="Wang Y."/>
        </authorList>
    </citation>
    <scope>NUCLEOTIDE SEQUENCE [LARGE SCALE GENOMIC DNA]</scope>
    <source>
        <strain evidence="9 10">PJ-16</strain>
    </source>
</reference>
<dbReference type="PIRSF" id="PIRSF004846">
    <property type="entry name" value="ModA"/>
    <property type="match status" value="1"/>
</dbReference>